<name>A0A0S3R2J2_PHAAN</name>
<dbReference type="EMBL" id="AP015034">
    <property type="protein sequence ID" value="BAT74758.1"/>
    <property type="molecule type" value="Genomic_DNA"/>
</dbReference>
<protein>
    <submittedName>
        <fullName evidence="1">Uncharacterized protein</fullName>
    </submittedName>
</protein>
<reference evidence="1 2" key="1">
    <citation type="journal article" date="2015" name="Sci. Rep.">
        <title>The power of single molecule real-time sequencing technology in the de novo assembly of a eukaryotic genome.</title>
        <authorList>
            <person name="Sakai H."/>
            <person name="Naito K."/>
            <person name="Ogiso-Tanaka E."/>
            <person name="Takahashi Y."/>
            <person name="Iseki K."/>
            <person name="Muto C."/>
            <person name="Satou K."/>
            <person name="Teruya K."/>
            <person name="Shiroma A."/>
            <person name="Shimoji M."/>
            <person name="Hirano T."/>
            <person name="Itoh T."/>
            <person name="Kaga A."/>
            <person name="Tomooka N."/>
        </authorList>
    </citation>
    <scope>NUCLEOTIDE SEQUENCE [LARGE SCALE GENOMIC DNA]</scope>
    <source>
        <strain evidence="2">cv. Shumari</strain>
    </source>
</reference>
<evidence type="ECO:0000313" key="2">
    <source>
        <dbReference type="Proteomes" id="UP000291084"/>
    </source>
</evidence>
<accession>A0A0S3R2J2</accession>
<gene>
    <name evidence="1" type="primary">Vigan.01G250600</name>
    <name evidence="1" type="ORF">VIGAN_01250600</name>
</gene>
<proteinExistence type="predicted"/>
<evidence type="ECO:0000313" key="1">
    <source>
        <dbReference type="EMBL" id="BAT74758.1"/>
    </source>
</evidence>
<keyword evidence="2" id="KW-1185">Reference proteome</keyword>
<dbReference type="Proteomes" id="UP000291084">
    <property type="component" value="Chromosome 1"/>
</dbReference>
<sequence>MTVCSSMKKNTNVASPCFTSSTHESIVCFLPGGGCTPHSIQLHRSCWTQPARRVLIAMGRDMLLDKVVTPPRRAARPRCWTSLPFKDLGWVHSLKK</sequence>
<organism evidence="1 2">
    <name type="scientific">Vigna angularis var. angularis</name>
    <dbReference type="NCBI Taxonomy" id="157739"/>
    <lineage>
        <taxon>Eukaryota</taxon>
        <taxon>Viridiplantae</taxon>
        <taxon>Streptophyta</taxon>
        <taxon>Embryophyta</taxon>
        <taxon>Tracheophyta</taxon>
        <taxon>Spermatophyta</taxon>
        <taxon>Magnoliopsida</taxon>
        <taxon>eudicotyledons</taxon>
        <taxon>Gunneridae</taxon>
        <taxon>Pentapetalae</taxon>
        <taxon>rosids</taxon>
        <taxon>fabids</taxon>
        <taxon>Fabales</taxon>
        <taxon>Fabaceae</taxon>
        <taxon>Papilionoideae</taxon>
        <taxon>50 kb inversion clade</taxon>
        <taxon>NPAAA clade</taxon>
        <taxon>indigoferoid/millettioid clade</taxon>
        <taxon>Phaseoleae</taxon>
        <taxon>Vigna</taxon>
    </lineage>
</organism>
<dbReference type="AlphaFoldDB" id="A0A0S3R2J2"/>